<dbReference type="GO" id="GO:0008965">
    <property type="term" value="F:phosphoenolpyruvate-protein phosphotransferase activity"/>
    <property type="evidence" value="ECO:0007669"/>
    <property type="project" value="UniProtKB-EC"/>
</dbReference>
<feature type="binding site" evidence="19">
    <location>
        <position position="297"/>
    </location>
    <ligand>
        <name>phosphoenolpyruvate</name>
        <dbReference type="ChEBI" id="CHEBI:58702"/>
    </ligand>
</feature>
<evidence type="ECO:0000256" key="16">
    <source>
        <dbReference type="ARBA" id="ARBA00033235"/>
    </source>
</evidence>
<evidence type="ECO:0000256" key="6">
    <source>
        <dbReference type="ARBA" id="ARBA00012232"/>
    </source>
</evidence>
<evidence type="ECO:0000256" key="5">
    <source>
        <dbReference type="ARBA" id="ARBA00007837"/>
    </source>
</evidence>
<dbReference type="InterPro" id="IPR008279">
    <property type="entry name" value="PEP-util_enz_mobile_dom"/>
</dbReference>
<accession>A0A2K8P1M3</accession>
<evidence type="ECO:0000256" key="11">
    <source>
        <dbReference type="ARBA" id="ARBA00022679"/>
    </source>
</evidence>
<dbReference type="GO" id="GO:0005737">
    <property type="term" value="C:cytoplasm"/>
    <property type="evidence" value="ECO:0007669"/>
    <property type="project" value="UniProtKB-SubCell"/>
</dbReference>
<dbReference type="PANTHER" id="PTHR46244:SF3">
    <property type="entry name" value="PHOSPHOENOLPYRUVATE-PROTEIN PHOSPHOTRANSFERASE"/>
    <property type="match status" value="1"/>
</dbReference>
<feature type="domain" description="PEP-utilising enzyme mobile" evidence="22">
    <location>
        <begin position="154"/>
        <end position="226"/>
    </location>
</feature>
<dbReference type="GO" id="GO:0046872">
    <property type="term" value="F:metal ion binding"/>
    <property type="evidence" value="ECO:0007669"/>
    <property type="project" value="UniProtKB-KW"/>
</dbReference>
<dbReference type="PROSITE" id="PS00742">
    <property type="entry name" value="PEP_ENZYMES_2"/>
    <property type="match status" value="1"/>
</dbReference>
<comment type="catalytic activity">
    <reaction evidence="1 17">
        <text>L-histidyl-[protein] + phosphoenolpyruvate = N(pros)-phospho-L-histidyl-[protein] + pyruvate</text>
        <dbReference type="Rhea" id="RHEA:23880"/>
        <dbReference type="Rhea" id="RHEA-COMP:9745"/>
        <dbReference type="Rhea" id="RHEA-COMP:9746"/>
        <dbReference type="ChEBI" id="CHEBI:15361"/>
        <dbReference type="ChEBI" id="CHEBI:29979"/>
        <dbReference type="ChEBI" id="CHEBI:58702"/>
        <dbReference type="ChEBI" id="CHEBI:64837"/>
        <dbReference type="EC" id="2.7.3.9"/>
    </reaction>
</comment>
<feature type="binding site" evidence="19">
    <location>
        <position position="333"/>
    </location>
    <ligand>
        <name>phosphoenolpyruvate</name>
        <dbReference type="ChEBI" id="CHEBI:58702"/>
    </ligand>
</feature>
<dbReference type="EC" id="2.7.3.9" evidence="6 17"/>
<keyword evidence="8 17" id="KW-0813">Transport</keyword>
<keyword evidence="11 17" id="KW-0808">Transferase</keyword>
<evidence type="ECO:0000256" key="13">
    <source>
        <dbReference type="ARBA" id="ARBA00022723"/>
    </source>
</evidence>
<keyword evidence="15 17" id="KW-0460">Magnesium</keyword>
<keyword evidence="10 17" id="KW-0762">Sugar transport</keyword>
<evidence type="ECO:0000256" key="14">
    <source>
        <dbReference type="ARBA" id="ARBA00022777"/>
    </source>
</evidence>
<keyword evidence="9 17" id="KW-0963">Cytoplasm</keyword>
<dbReference type="GO" id="GO:0009401">
    <property type="term" value="P:phosphoenolpyruvate-dependent sugar phosphotransferase system"/>
    <property type="evidence" value="ECO:0007669"/>
    <property type="project" value="UniProtKB-KW"/>
</dbReference>
<dbReference type="InterPro" id="IPR008731">
    <property type="entry name" value="PTS_EIN"/>
</dbReference>
<dbReference type="Gene3D" id="3.20.20.60">
    <property type="entry name" value="Phosphoenolpyruvate-binding domains"/>
    <property type="match status" value="1"/>
</dbReference>
<keyword evidence="26" id="KW-1185">Reference proteome</keyword>
<comment type="function">
    <text evidence="3 17">General (non sugar-specific) component of the phosphoenolpyruvate-dependent sugar phosphotransferase system (sugar PTS). This major carbohydrate active-transport system catalyzes the phosphorylation of incoming sugar substrates concomitantly with their translocation across the cell membrane. Enzyme I transfers the phosphoryl group from phosphoenolpyruvate (PEP) to the phosphoryl carrier protein (HPr).</text>
</comment>
<feature type="binding site" evidence="19">
    <location>
        <begin position="455"/>
        <end position="456"/>
    </location>
    <ligand>
        <name>phosphoenolpyruvate</name>
        <dbReference type="ChEBI" id="CHEBI:58702"/>
    </ligand>
</feature>
<evidence type="ECO:0000256" key="18">
    <source>
        <dbReference type="PIRSR" id="PIRSR000732-1"/>
    </source>
</evidence>
<dbReference type="NCBIfam" id="TIGR01417">
    <property type="entry name" value="PTS_I_fam"/>
    <property type="match status" value="1"/>
</dbReference>
<feature type="domain" description="Phosphotransferase system enzyme I N-terminal" evidence="24">
    <location>
        <begin position="6"/>
        <end position="127"/>
    </location>
</feature>
<feature type="active site" description="Proton donor" evidence="18">
    <location>
        <position position="503"/>
    </location>
</feature>
<evidence type="ECO:0000256" key="2">
    <source>
        <dbReference type="ARBA" id="ARBA00001946"/>
    </source>
</evidence>
<keyword evidence="14 17" id="KW-0418">Kinase</keyword>
<comment type="cofactor">
    <cofactor evidence="2 17 20">
        <name>Mg(2+)</name>
        <dbReference type="ChEBI" id="CHEBI:18420"/>
    </cofactor>
</comment>
<evidence type="ECO:0000259" key="24">
    <source>
        <dbReference type="Pfam" id="PF05524"/>
    </source>
</evidence>
<dbReference type="InterPro" id="IPR040442">
    <property type="entry name" value="Pyrv_kinase-like_dom_sf"/>
</dbReference>
<evidence type="ECO:0000256" key="10">
    <source>
        <dbReference type="ARBA" id="ARBA00022597"/>
    </source>
</evidence>
<dbReference type="GO" id="GO:0016301">
    <property type="term" value="F:kinase activity"/>
    <property type="evidence" value="ECO:0007669"/>
    <property type="project" value="UniProtKB-KW"/>
</dbReference>
<reference evidence="25 26" key="1">
    <citation type="submission" date="2017-11" db="EMBL/GenBank/DDBJ databases">
        <title>Genome sequence of Entomoplasma somnilux PYAN-1 (ATCC 49194).</title>
        <authorList>
            <person name="Lo W.-S."/>
            <person name="Gasparich G.E."/>
            <person name="Kuo C.-H."/>
        </authorList>
    </citation>
    <scope>NUCLEOTIDE SEQUENCE [LARGE SCALE GENOMIC DNA]</scope>
    <source>
        <strain evidence="25 26">PYAN-1</strain>
    </source>
</reference>
<evidence type="ECO:0000256" key="9">
    <source>
        <dbReference type="ARBA" id="ARBA00022490"/>
    </source>
</evidence>
<evidence type="ECO:0000256" key="4">
    <source>
        <dbReference type="ARBA" id="ARBA00004496"/>
    </source>
</evidence>
<dbReference type="Pfam" id="PF00391">
    <property type="entry name" value="PEP-utilizers"/>
    <property type="match status" value="1"/>
</dbReference>
<evidence type="ECO:0000256" key="8">
    <source>
        <dbReference type="ARBA" id="ARBA00022448"/>
    </source>
</evidence>
<name>A0A2K8P1M3_9MOLU</name>
<dbReference type="Pfam" id="PF05524">
    <property type="entry name" value="PEP-utilisers_N"/>
    <property type="match status" value="1"/>
</dbReference>
<dbReference type="Proteomes" id="UP000232230">
    <property type="component" value="Chromosome"/>
</dbReference>
<dbReference type="PRINTS" id="PR01736">
    <property type="entry name" value="PHPHTRNFRASE"/>
</dbReference>
<gene>
    <name evidence="25" type="primary">ptsI</name>
    <name evidence="25" type="ORF">ESOMN_v1c05290</name>
</gene>
<evidence type="ECO:0000313" key="25">
    <source>
        <dbReference type="EMBL" id="ATZ18911.1"/>
    </source>
</evidence>
<feature type="binding site" evidence="20">
    <location>
        <position position="432"/>
    </location>
    <ligand>
        <name>Mg(2+)</name>
        <dbReference type="ChEBI" id="CHEBI:18420"/>
    </ligand>
</feature>
<dbReference type="RefSeq" id="WP_024863431.1">
    <property type="nucleotide sequence ID" value="NZ_CP024965.1"/>
</dbReference>
<dbReference type="InterPro" id="IPR000121">
    <property type="entry name" value="PEP_util_C"/>
</dbReference>
<feature type="domain" description="PEP-utilising enzyme C-terminal" evidence="23">
    <location>
        <begin position="252"/>
        <end position="542"/>
    </location>
</feature>
<dbReference type="InterPro" id="IPR050499">
    <property type="entry name" value="PEP-utilizing_PTS_enzyme"/>
</dbReference>
<keyword evidence="12 17" id="KW-0598">Phosphotransferase system</keyword>
<evidence type="ECO:0000256" key="12">
    <source>
        <dbReference type="ARBA" id="ARBA00022683"/>
    </source>
</evidence>
<evidence type="ECO:0000256" key="19">
    <source>
        <dbReference type="PIRSR" id="PIRSR000732-2"/>
    </source>
</evidence>
<sequence>MSKKINGIGASEGIALAKTLVLIEEEIKISKQTITDTNKEILKLEKAIEESIGELESLRENTLKKLGEEKSAIFEAHKDIANDPQIKAEIEEMINGEKINAEFATQAITNNYFEMFSQMDDHYFKERSADIKDVASRIIKHIVGAKIIDLSTIKDEVIIVAEDLTPSQTAQLDKKFVKGFATNIGGRTSHAAIMARSLEIPAVLGLKTITKDIKDGELLALDGTEGTVEFNLNDSEIKEYNNKAVEFAKLIAELKNFKDQPTKSKDGQSKLIEANIGSPNDIDSVLDNGAEGVGLFRSEFLYMDNDHFPTEEEQFVSYKKVVEQMNGKIVVIRTLDIGGDKKLSYFEFPHEMNPFLGYRAIRFTLNRKDIFRDQIRALLRASAFGKLGIMFPMIATIDEFKKAKAFVEECKAELDKENIKYDKGVQIGMMVEIPSAAVNADKFAKYADFFSIGTNDLIQYSMAADRMSENVTYLYQPTNPSILRLIKMTIDGAHTQNRWVGMCGEMAGDANAIPLLLGLGLDAFSMSATSMLRARSIISKLDSKETANLAEQALQLETEEQVLELVSKFMDNK</sequence>
<feature type="coiled-coil region" evidence="21">
    <location>
        <begin position="34"/>
        <end position="61"/>
    </location>
</feature>
<evidence type="ECO:0000313" key="26">
    <source>
        <dbReference type="Proteomes" id="UP000232230"/>
    </source>
</evidence>
<dbReference type="PIRSF" id="PIRSF000732">
    <property type="entry name" value="PTS_enzyme_I"/>
    <property type="match status" value="1"/>
</dbReference>
<evidence type="ECO:0000256" key="17">
    <source>
        <dbReference type="PIRNR" id="PIRNR000732"/>
    </source>
</evidence>
<dbReference type="PANTHER" id="PTHR46244">
    <property type="entry name" value="PHOSPHOENOLPYRUVATE-PROTEIN PHOSPHOTRANSFERASE"/>
    <property type="match status" value="1"/>
</dbReference>
<dbReference type="InterPro" id="IPR015813">
    <property type="entry name" value="Pyrv/PenolPyrv_kinase-like_dom"/>
</dbReference>
<dbReference type="AlphaFoldDB" id="A0A2K8P1M3"/>
<protein>
    <recommendedName>
        <fullName evidence="7 17">Phosphoenolpyruvate-protein phosphotransferase</fullName>
        <ecNumber evidence="6 17">2.7.3.9</ecNumber>
    </recommendedName>
    <alternativeName>
        <fullName evidence="16 17">Phosphotransferase system, enzyme I</fullName>
    </alternativeName>
</protein>
<keyword evidence="25" id="KW-0670">Pyruvate</keyword>
<evidence type="ECO:0000256" key="3">
    <source>
        <dbReference type="ARBA" id="ARBA00002728"/>
    </source>
</evidence>
<dbReference type="InterPro" id="IPR006318">
    <property type="entry name" value="PTS_EI-like"/>
</dbReference>
<dbReference type="Pfam" id="PF02896">
    <property type="entry name" value="PEP-utilizers_C"/>
    <property type="match status" value="1"/>
</dbReference>
<evidence type="ECO:0000256" key="7">
    <source>
        <dbReference type="ARBA" id="ARBA00016544"/>
    </source>
</evidence>
<evidence type="ECO:0000259" key="23">
    <source>
        <dbReference type="Pfam" id="PF02896"/>
    </source>
</evidence>
<comment type="subcellular location">
    <subcellularLocation>
        <location evidence="4 17">Cytoplasm</location>
    </subcellularLocation>
</comment>
<feature type="active site" description="Tele-phosphohistidine intermediate" evidence="18">
    <location>
        <position position="190"/>
    </location>
</feature>
<keyword evidence="21" id="KW-0175">Coiled coil</keyword>
<dbReference type="InterPro" id="IPR036618">
    <property type="entry name" value="PtsI_HPr-bd_sf"/>
</dbReference>
<dbReference type="KEGG" id="esx:ESOMN_v1c05290"/>
<dbReference type="SUPFAM" id="SSF52009">
    <property type="entry name" value="Phosphohistidine domain"/>
    <property type="match status" value="1"/>
</dbReference>
<dbReference type="EMBL" id="CP024965">
    <property type="protein sequence ID" value="ATZ18911.1"/>
    <property type="molecule type" value="Genomic_DNA"/>
</dbReference>
<dbReference type="InterPro" id="IPR024692">
    <property type="entry name" value="PTS_EI"/>
</dbReference>
<feature type="binding site" evidence="19">
    <location>
        <position position="466"/>
    </location>
    <ligand>
        <name>phosphoenolpyruvate</name>
        <dbReference type="ChEBI" id="CHEBI:58702"/>
    </ligand>
</feature>
<evidence type="ECO:0000256" key="1">
    <source>
        <dbReference type="ARBA" id="ARBA00000683"/>
    </source>
</evidence>
<evidence type="ECO:0000256" key="20">
    <source>
        <dbReference type="PIRSR" id="PIRSR000732-3"/>
    </source>
</evidence>
<comment type="similarity">
    <text evidence="5 17">Belongs to the PEP-utilizing enzyme family.</text>
</comment>
<evidence type="ECO:0000256" key="21">
    <source>
        <dbReference type="SAM" id="Coils"/>
    </source>
</evidence>
<dbReference type="FunFam" id="3.20.20.60:FF:000007">
    <property type="entry name" value="Phosphoenolpyruvate-protein phosphotransferase"/>
    <property type="match status" value="1"/>
</dbReference>
<proteinExistence type="inferred from homology"/>
<dbReference type="SUPFAM" id="SSF47831">
    <property type="entry name" value="Enzyme I of the PEP:sugar phosphotransferase system HPr-binding (sub)domain"/>
    <property type="match status" value="1"/>
</dbReference>
<dbReference type="SUPFAM" id="SSF51621">
    <property type="entry name" value="Phosphoenolpyruvate/pyruvate domain"/>
    <property type="match status" value="1"/>
</dbReference>
<evidence type="ECO:0000256" key="15">
    <source>
        <dbReference type="ARBA" id="ARBA00022842"/>
    </source>
</evidence>
<evidence type="ECO:0000259" key="22">
    <source>
        <dbReference type="Pfam" id="PF00391"/>
    </source>
</evidence>
<feature type="binding site" evidence="20">
    <location>
        <position position="456"/>
    </location>
    <ligand>
        <name>Mg(2+)</name>
        <dbReference type="ChEBI" id="CHEBI:18420"/>
    </ligand>
</feature>
<dbReference type="Gene3D" id="1.10.274.10">
    <property type="entry name" value="PtsI, HPr-binding domain"/>
    <property type="match status" value="1"/>
</dbReference>
<keyword evidence="13 17" id="KW-0479">Metal-binding</keyword>
<dbReference type="PROSITE" id="PS00370">
    <property type="entry name" value="PEP_ENZYMES_PHOS_SITE"/>
    <property type="match status" value="1"/>
</dbReference>
<dbReference type="InterPro" id="IPR018274">
    <property type="entry name" value="PEP_util_AS"/>
</dbReference>
<dbReference type="InterPro" id="IPR036637">
    <property type="entry name" value="Phosphohistidine_dom_sf"/>
</dbReference>
<dbReference type="InterPro" id="IPR023151">
    <property type="entry name" value="PEP_util_CS"/>
</dbReference>
<organism evidence="25 26">
    <name type="scientific">Williamsoniiplasma somnilux</name>
    <dbReference type="NCBI Taxonomy" id="215578"/>
    <lineage>
        <taxon>Bacteria</taxon>
        <taxon>Bacillati</taxon>
        <taxon>Mycoplasmatota</taxon>
        <taxon>Mollicutes</taxon>
        <taxon>Entomoplasmatales</taxon>
        <taxon>Williamsoniiplasma</taxon>
    </lineage>
</organism>
<dbReference type="Gene3D" id="3.50.30.10">
    <property type="entry name" value="Phosphohistidine domain"/>
    <property type="match status" value="1"/>
</dbReference>